<gene>
    <name evidence="1" type="ORF">ANANG_G00144650</name>
</gene>
<dbReference type="EMBL" id="JAFIRN010000007">
    <property type="protein sequence ID" value="KAG5845955.1"/>
    <property type="molecule type" value="Genomic_DNA"/>
</dbReference>
<proteinExistence type="predicted"/>
<dbReference type="Proteomes" id="UP001044222">
    <property type="component" value="Chromosome 7"/>
</dbReference>
<dbReference type="AlphaFoldDB" id="A0A9D3RWQ5"/>
<sequence>MNVHGKRPRRRTGSSLLHNQRLVRAVVNLSSAATFKRTSGFENHPLFLSKQFPRIPLRGSVVSADGRMQSGTGEKWNGASGYAFELIKRNTEKRTQLRKYHEGDQIPACTGELHLASLQPVSHISPSGRSFWREKLCGIACRVML</sequence>
<reference evidence="1" key="1">
    <citation type="submission" date="2021-01" db="EMBL/GenBank/DDBJ databases">
        <title>A chromosome-scale assembly of European eel, Anguilla anguilla.</title>
        <authorList>
            <person name="Henkel C."/>
            <person name="Jong-Raadsen S.A."/>
            <person name="Dufour S."/>
            <person name="Weltzien F.-A."/>
            <person name="Palstra A.P."/>
            <person name="Pelster B."/>
            <person name="Spaink H.P."/>
            <person name="Van Den Thillart G.E."/>
            <person name="Jansen H."/>
            <person name="Zahm M."/>
            <person name="Klopp C."/>
            <person name="Cedric C."/>
            <person name="Louis A."/>
            <person name="Berthelot C."/>
            <person name="Parey E."/>
            <person name="Roest Crollius H."/>
            <person name="Montfort J."/>
            <person name="Robinson-Rechavi M."/>
            <person name="Bucao C."/>
            <person name="Bouchez O."/>
            <person name="Gislard M."/>
            <person name="Lluch J."/>
            <person name="Milhes M."/>
            <person name="Lampietro C."/>
            <person name="Lopez Roques C."/>
            <person name="Donnadieu C."/>
            <person name="Braasch I."/>
            <person name="Desvignes T."/>
            <person name="Postlethwait J."/>
            <person name="Bobe J."/>
            <person name="Guiguen Y."/>
            <person name="Dirks R."/>
        </authorList>
    </citation>
    <scope>NUCLEOTIDE SEQUENCE</scope>
    <source>
        <strain evidence="1">Tag_6206</strain>
        <tissue evidence="1">Liver</tissue>
    </source>
</reference>
<protein>
    <submittedName>
        <fullName evidence="1">Uncharacterized protein</fullName>
    </submittedName>
</protein>
<comment type="caution">
    <text evidence="1">The sequence shown here is derived from an EMBL/GenBank/DDBJ whole genome shotgun (WGS) entry which is preliminary data.</text>
</comment>
<evidence type="ECO:0000313" key="2">
    <source>
        <dbReference type="Proteomes" id="UP001044222"/>
    </source>
</evidence>
<name>A0A9D3RWQ5_ANGAN</name>
<keyword evidence="2" id="KW-1185">Reference proteome</keyword>
<accession>A0A9D3RWQ5</accession>
<evidence type="ECO:0000313" key="1">
    <source>
        <dbReference type="EMBL" id="KAG5845955.1"/>
    </source>
</evidence>
<organism evidence="1 2">
    <name type="scientific">Anguilla anguilla</name>
    <name type="common">European freshwater eel</name>
    <name type="synonym">Muraena anguilla</name>
    <dbReference type="NCBI Taxonomy" id="7936"/>
    <lineage>
        <taxon>Eukaryota</taxon>
        <taxon>Metazoa</taxon>
        <taxon>Chordata</taxon>
        <taxon>Craniata</taxon>
        <taxon>Vertebrata</taxon>
        <taxon>Euteleostomi</taxon>
        <taxon>Actinopterygii</taxon>
        <taxon>Neopterygii</taxon>
        <taxon>Teleostei</taxon>
        <taxon>Anguilliformes</taxon>
        <taxon>Anguillidae</taxon>
        <taxon>Anguilla</taxon>
    </lineage>
</organism>